<evidence type="ECO:0000256" key="6">
    <source>
        <dbReference type="ARBA" id="ARBA00024469"/>
    </source>
</evidence>
<evidence type="ECO:0000256" key="11">
    <source>
        <dbReference type="ARBA" id="ARBA00024565"/>
    </source>
</evidence>
<evidence type="ECO:0000256" key="13">
    <source>
        <dbReference type="ARBA" id="ARBA00026121"/>
    </source>
</evidence>
<reference evidence="17 18" key="1">
    <citation type="submission" date="2020-10" db="EMBL/GenBank/DDBJ databases">
        <title>Pygocentrus nattereri (red-bellied piranha) genome, fPygNat1, primary haplotype.</title>
        <authorList>
            <person name="Myers G."/>
            <person name="Meyer A."/>
            <person name="Karagic N."/>
            <person name="Pippel M."/>
            <person name="Winkler S."/>
            <person name="Tracey A."/>
            <person name="Wood J."/>
            <person name="Formenti G."/>
            <person name="Howe K."/>
            <person name="Fedrigo O."/>
            <person name="Jarvis E.D."/>
        </authorList>
    </citation>
    <scope>NUCLEOTIDE SEQUENCE [LARGE SCALE GENOMIC DNA]</scope>
</reference>
<comment type="catalytic activity">
    <reaction evidence="9">
        <text>15-hydroxy-(5Z,8Z,11Z,13E)-eicosatetraenoate + ATP + CoA = 15-hydroxy-(5Z,8Z,11Z,13E)-eicosatetraenoyl-CoA + AMP + diphosphate</text>
        <dbReference type="Rhea" id="RHEA:52116"/>
        <dbReference type="ChEBI" id="CHEBI:30616"/>
        <dbReference type="ChEBI" id="CHEBI:33019"/>
        <dbReference type="ChEBI" id="CHEBI:57287"/>
        <dbReference type="ChEBI" id="CHEBI:78832"/>
        <dbReference type="ChEBI" id="CHEBI:136409"/>
        <dbReference type="ChEBI" id="CHEBI:456215"/>
    </reaction>
    <physiologicalReaction direction="left-to-right" evidence="9">
        <dbReference type="Rhea" id="RHEA:52117"/>
    </physiologicalReaction>
</comment>
<dbReference type="Proteomes" id="UP001501920">
    <property type="component" value="Chromosome 22"/>
</dbReference>
<accession>A0AAR2LDJ2</accession>
<reference evidence="17" key="2">
    <citation type="submission" date="2025-08" db="UniProtKB">
        <authorList>
            <consortium name="Ensembl"/>
        </authorList>
    </citation>
    <scope>IDENTIFICATION</scope>
</reference>
<keyword evidence="3" id="KW-0547">Nucleotide-binding</keyword>
<evidence type="ECO:0000256" key="14">
    <source>
        <dbReference type="ARBA" id="ARBA00032120"/>
    </source>
</evidence>
<evidence type="ECO:0000256" key="1">
    <source>
        <dbReference type="ARBA" id="ARBA00006432"/>
    </source>
</evidence>
<evidence type="ECO:0000256" key="2">
    <source>
        <dbReference type="ARBA" id="ARBA00022598"/>
    </source>
</evidence>
<evidence type="ECO:0000313" key="17">
    <source>
        <dbReference type="Ensembl" id="ENSPNAP00000074595.1"/>
    </source>
</evidence>
<evidence type="ECO:0000256" key="3">
    <source>
        <dbReference type="ARBA" id="ARBA00022741"/>
    </source>
</evidence>
<evidence type="ECO:0000256" key="15">
    <source>
        <dbReference type="ARBA" id="ARBA00049139"/>
    </source>
</evidence>
<dbReference type="EC" id="6.2.1.3" evidence="13"/>
<evidence type="ECO:0000256" key="5">
    <source>
        <dbReference type="ARBA" id="ARBA00022840"/>
    </source>
</evidence>
<evidence type="ECO:0000256" key="4">
    <source>
        <dbReference type="ARBA" id="ARBA00022832"/>
    </source>
</evidence>
<protein>
    <recommendedName>
        <fullName evidence="14">Arachidonate--CoA ligase</fullName>
        <ecNumber evidence="12">6.2.1.15</ecNumber>
        <ecNumber evidence="13">6.2.1.3</ecNumber>
    </recommendedName>
</protein>
<dbReference type="Pfam" id="PF00501">
    <property type="entry name" value="AMP-binding"/>
    <property type="match status" value="1"/>
</dbReference>
<feature type="domain" description="AMP-dependent synthetase/ligase" evidence="16">
    <location>
        <begin position="36"/>
        <end position="424"/>
    </location>
</feature>
<dbReference type="InterPro" id="IPR042099">
    <property type="entry name" value="ANL_N_sf"/>
</dbReference>
<dbReference type="GO" id="GO:0047676">
    <property type="term" value="F:arachidonate-CoA ligase activity"/>
    <property type="evidence" value="ECO:0007669"/>
    <property type="project" value="UniProtKB-EC"/>
</dbReference>
<dbReference type="SUPFAM" id="SSF56801">
    <property type="entry name" value="Acetyl-CoA synthetase-like"/>
    <property type="match status" value="1"/>
</dbReference>
<comment type="catalytic activity">
    <reaction evidence="15">
        <text>hexadecanoate + ATP + CoA = hexadecanoyl-CoA + AMP + diphosphate</text>
        <dbReference type="Rhea" id="RHEA:30751"/>
        <dbReference type="ChEBI" id="CHEBI:7896"/>
        <dbReference type="ChEBI" id="CHEBI:30616"/>
        <dbReference type="ChEBI" id="CHEBI:33019"/>
        <dbReference type="ChEBI" id="CHEBI:57287"/>
        <dbReference type="ChEBI" id="CHEBI:57379"/>
        <dbReference type="ChEBI" id="CHEBI:456215"/>
    </reaction>
    <physiologicalReaction direction="left-to-right" evidence="15">
        <dbReference type="Rhea" id="RHEA:30752"/>
    </physiologicalReaction>
</comment>
<dbReference type="GeneTree" id="ENSGT00940000154508"/>
<dbReference type="GO" id="GO:0005524">
    <property type="term" value="F:ATP binding"/>
    <property type="evidence" value="ECO:0007669"/>
    <property type="project" value="UniProtKB-KW"/>
</dbReference>
<sequence>MTHFYDDARTMYEAFLRGLRVSNNGPCLGSRKPNKPYEWLSYKEVADRAELIGSALLHRGHSQAGDKYIGIFAQNRPEWTISELACYTYSLVAVPLYDTLGTEAIRYIVDNALISTVICDVVEKARMVLDCVLDREHSVKTIVLMEEFDSKLTARAQQQGIEIISLKELEVNLGPFRRKINIISFFLSGNPKGAMLTHGNIISNCAGFIRITEGKLRPNRHDTLISFLPLAHMFERVVECVILVHGARIGYFQGDIRLLMDDLKTLKPTVFPVVPRLLNRMFDKANTPLKRWLLDFATRRKESELRSGVVRKDSMWDKLIFSKVQASLGGCVRLMITGAAPVSPTVLTFLRAALGCQFYEGYGQTECTAGCSMSLPGDWTAGHVGAPLPCNYVKLVDVSEMNYCAANGEGEVCVKGPNVFQGYLKDPEKTAEAIDKDGWLHTGDIGKWLLNGTLKIIDRKKHIFKLAQGEYIAPEKIENVYTQSDPVAQIFVHGDSLQACLVGIVVPDPDFLPGWVTYTSTRELKKAILEDIVRLGREAGLKSFEQVRDIVLHPEMFSVQNGLLTPTLKAKRTELRNYFREHIDQLYARIKM</sequence>
<evidence type="ECO:0000313" key="18">
    <source>
        <dbReference type="Proteomes" id="UP001501920"/>
    </source>
</evidence>
<evidence type="ECO:0000259" key="16">
    <source>
        <dbReference type="Pfam" id="PF00501"/>
    </source>
</evidence>
<name>A0AAR2LDJ2_PYGNA</name>
<dbReference type="Ensembl" id="ENSPNAT00000083904.1">
    <property type="protein sequence ID" value="ENSPNAP00000074595.1"/>
    <property type="gene ID" value="ENSPNAG00000035304.1"/>
</dbReference>
<reference evidence="17" key="3">
    <citation type="submission" date="2025-09" db="UniProtKB">
        <authorList>
            <consortium name="Ensembl"/>
        </authorList>
    </citation>
    <scope>IDENTIFICATION</scope>
</reference>
<keyword evidence="18" id="KW-1185">Reference proteome</keyword>
<dbReference type="InterPro" id="IPR045311">
    <property type="entry name" value="LC-FACS_euk"/>
</dbReference>
<keyword evidence="5" id="KW-0067">ATP-binding</keyword>
<comment type="catalytic activity">
    <reaction evidence="7">
        <text>a long-chain fatty acid + ATP + CoA = a long-chain fatty acyl-CoA + AMP + diphosphate</text>
        <dbReference type="Rhea" id="RHEA:15421"/>
        <dbReference type="ChEBI" id="CHEBI:30616"/>
        <dbReference type="ChEBI" id="CHEBI:33019"/>
        <dbReference type="ChEBI" id="CHEBI:57287"/>
        <dbReference type="ChEBI" id="CHEBI:57560"/>
        <dbReference type="ChEBI" id="CHEBI:83139"/>
        <dbReference type="ChEBI" id="CHEBI:456215"/>
        <dbReference type="EC" id="6.2.1.3"/>
    </reaction>
    <physiologicalReaction direction="left-to-right" evidence="7">
        <dbReference type="Rhea" id="RHEA:15422"/>
    </physiologicalReaction>
</comment>
<evidence type="ECO:0000256" key="7">
    <source>
        <dbReference type="ARBA" id="ARBA00024484"/>
    </source>
</evidence>
<organism evidence="17 18">
    <name type="scientific">Pygocentrus nattereri</name>
    <name type="common">Red-bellied piranha</name>
    <dbReference type="NCBI Taxonomy" id="42514"/>
    <lineage>
        <taxon>Eukaryota</taxon>
        <taxon>Metazoa</taxon>
        <taxon>Chordata</taxon>
        <taxon>Craniata</taxon>
        <taxon>Vertebrata</taxon>
        <taxon>Euteleostomi</taxon>
        <taxon>Actinopterygii</taxon>
        <taxon>Neopterygii</taxon>
        <taxon>Teleostei</taxon>
        <taxon>Ostariophysi</taxon>
        <taxon>Characiformes</taxon>
        <taxon>Characoidei</taxon>
        <taxon>Pygocentrus</taxon>
    </lineage>
</organism>
<evidence type="ECO:0000256" key="9">
    <source>
        <dbReference type="ARBA" id="ARBA00024532"/>
    </source>
</evidence>
<dbReference type="GO" id="GO:0005783">
    <property type="term" value="C:endoplasmic reticulum"/>
    <property type="evidence" value="ECO:0007669"/>
    <property type="project" value="TreeGrafter"/>
</dbReference>
<dbReference type="InterPro" id="IPR000873">
    <property type="entry name" value="AMP-dep_synth/lig_dom"/>
</dbReference>
<evidence type="ECO:0000256" key="8">
    <source>
        <dbReference type="ARBA" id="ARBA00024495"/>
    </source>
</evidence>
<keyword evidence="4" id="KW-0443">Lipid metabolism</keyword>
<dbReference type="Gene3D" id="3.40.50.12780">
    <property type="entry name" value="N-terminal domain of ligase-like"/>
    <property type="match status" value="1"/>
</dbReference>
<evidence type="ECO:0000256" key="10">
    <source>
        <dbReference type="ARBA" id="ARBA00024548"/>
    </source>
</evidence>
<comment type="catalytic activity">
    <reaction evidence="8">
        <text>12-hydroxy-(5Z,8Z,10E,14Z)-eicosatetraenoate + ATP + CoA = 12-hydroxy-(5Z,8Z,10E,14Z)-eicosatetraenoyl-CoA + AMP + diphosphate</text>
        <dbReference type="Rhea" id="RHEA:52112"/>
        <dbReference type="ChEBI" id="CHEBI:30616"/>
        <dbReference type="ChEBI" id="CHEBI:33019"/>
        <dbReference type="ChEBI" id="CHEBI:57287"/>
        <dbReference type="ChEBI" id="CHEBI:90718"/>
        <dbReference type="ChEBI" id="CHEBI:136408"/>
        <dbReference type="ChEBI" id="CHEBI:456215"/>
    </reaction>
    <physiologicalReaction direction="left-to-right" evidence="8">
        <dbReference type="Rhea" id="RHEA:52113"/>
    </physiologicalReaction>
</comment>
<dbReference type="GO" id="GO:0016020">
    <property type="term" value="C:membrane"/>
    <property type="evidence" value="ECO:0007669"/>
    <property type="project" value="TreeGrafter"/>
</dbReference>
<dbReference type="EC" id="6.2.1.15" evidence="12"/>
<comment type="catalytic activity">
    <reaction evidence="10">
        <text>(5Z,8Z,11Z,14Z)-eicosatetraenoate + ATP + CoA = (5Z,8Z,11Z,14Z)-eicosatetraenoyl-CoA + AMP + diphosphate</text>
        <dbReference type="Rhea" id="RHEA:19713"/>
        <dbReference type="ChEBI" id="CHEBI:30616"/>
        <dbReference type="ChEBI" id="CHEBI:32395"/>
        <dbReference type="ChEBI" id="CHEBI:33019"/>
        <dbReference type="ChEBI" id="CHEBI:57287"/>
        <dbReference type="ChEBI" id="CHEBI:57368"/>
        <dbReference type="ChEBI" id="CHEBI:456215"/>
        <dbReference type="EC" id="6.2.1.15"/>
    </reaction>
    <physiologicalReaction direction="left-to-right" evidence="10">
        <dbReference type="Rhea" id="RHEA:19714"/>
    </physiologicalReaction>
</comment>
<evidence type="ECO:0000256" key="12">
    <source>
        <dbReference type="ARBA" id="ARBA00026113"/>
    </source>
</evidence>
<proteinExistence type="inferred from homology"/>
<comment type="similarity">
    <text evidence="1">Belongs to the ATP-dependent AMP-binding enzyme family.</text>
</comment>
<keyword evidence="4" id="KW-0276">Fatty acid metabolism</keyword>
<dbReference type="AlphaFoldDB" id="A0AAR2LDJ2"/>
<comment type="catalytic activity">
    <reaction evidence="6">
        <text>5-hydroxy-(6E,8Z,11Z,14Z)-eicosatetraenoate + ATP + CoA = 5-hydroxy-(6E,8Z,11Z,14Z)-eicosatetraenoyl-CoA + AMP + diphosphate</text>
        <dbReference type="Rhea" id="RHEA:52108"/>
        <dbReference type="ChEBI" id="CHEBI:30616"/>
        <dbReference type="ChEBI" id="CHEBI:33019"/>
        <dbReference type="ChEBI" id="CHEBI:57287"/>
        <dbReference type="ChEBI" id="CHEBI:65341"/>
        <dbReference type="ChEBI" id="CHEBI:136407"/>
        <dbReference type="ChEBI" id="CHEBI:456215"/>
    </reaction>
    <physiologicalReaction direction="left-to-right" evidence="6">
        <dbReference type="Rhea" id="RHEA:52109"/>
    </physiologicalReaction>
</comment>
<comment type="catalytic activity">
    <reaction evidence="11">
        <text>(E)-hexadec-2-enoate + ATP + CoA = (2E)-hexadecenoyl-CoA + AMP + diphosphate</text>
        <dbReference type="Rhea" id="RHEA:36139"/>
        <dbReference type="ChEBI" id="CHEBI:30616"/>
        <dbReference type="ChEBI" id="CHEBI:33019"/>
        <dbReference type="ChEBI" id="CHEBI:57287"/>
        <dbReference type="ChEBI" id="CHEBI:61526"/>
        <dbReference type="ChEBI" id="CHEBI:72745"/>
        <dbReference type="ChEBI" id="CHEBI:456215"/>
    </reaction>
    <physiologicalReaction direction="left-to-right" evidence="11">
        <dbReference type="Rhea" id="RHEA:36140"/>
    </physiologicalReaction>
</comment>
<dbReference type="PANTHER" id="PTHR43272:SF28">
    <property type="entry name" value="LONG-CHAIN-FATTY-ACID--COA LIGASE 1"/>
    <property type="match status" value="1"/>
</dbReference>
<dbReference type="CDD" id="cd05927">
    <property type="entry name" value="LC-FACS_euk"/>
    <property type="match status" value="1"/>
</dbReference>
<dbReference type="PANTHER" id="PTHR43272">
    <property type="entry name" value="LONG-CHAIN-FATTY-ACID--COA LIGASE"/>
    <property type="match status" value="1"/>
</dbReference>
<keyword evidence="2" id="KW-0436">Ligase</keyword>